<accession>A0ABX5STW9</accession>
<feature type="transmembrane region" description="Helical" evidence="1">
    <location>
        <begin position="40"/>
        <end position="61"/>
    </location>
</feature>
<name>A0ABX5STW9_9MICO</name>
<keyword evidence="1" id="KW-0472">Membrane</keyword>
<keyword evidence="1" id="KW-0812">Transmembrane</keyword>
<gene>
    <name evidence="2" type="ORF">E4K62_08300</name>
</gene>
<protein>
    <submittedName>
        <fullName evidence="2">Uncharacterized protein</fullName>
    </submittedName>
</protein>
<keyword evidence="1" id="KW-1133">Transmembrane helix</keyword>
<dbReference type="RefSeq" id="WP_135066075.1">
    <property type="nucleotide sequence ID" value="NZ_CP038266.1"/>
</dbReference>
<evidence type="ECO:0000313" key="3">
    <source>
        <dbReference type="Proteomes" id="UP000295748"/>
    </source>
</evidence>
<organism evidence="2 3">
    <name type="scientific">Microbacterium wangchenii</name>
    <dbReference type="NCBI Taxonomy" id="2541726"/>
    <lineage>
        <taxon>Bacteria</taxon>
        <taxon>Bacillati</taxon>
        <taxon>Actinomycetota</taxon>
        <taxon>Actinomycetes</taxon>
        <taxon>Micrococcales</taxon>
        <taxon>Microbacteriaceae</taxon>
        <taxon>Microbacterium</taxon>
    </lineage>
</organism>
<keyword evidence="3" id="KW-1185">Reference proteome</keyword>
<sequence length="69" mass="7283">MALAAAAVLSAPLVSGGICVDSEDPEKSYRADFHTSLIGLPTSIVAWVILSIVLAAAAWLISSYPLRRR</sequence>
<dbReference type="Proteomes" id="UP000295748">
    <property type="component" value="Chromosome"/>
</dbReference>
<reference evidence="2 3" key="1">
    <citation type="submission" date="2019-03" db="EMBL/GenBank/DDBJ databases">
        <authorList>
            <person name="Dong K."/>
        </authorList>
    </citation>
    <scope>NUCLEOTIDE SEQUENCE [LARGE SCALE GENOMIC DNA]</scope>
    <source>
        <strain evidence="3">dk512</strain>
    </source>
</reference>
<evidence type="ECO:0000313" key="2">
    <source>
        <dbReference type="EMBL" id="QBR88690.1"/>
    </source>
</evidence>
<evidence type="ECO:0000256" key="1">
    <source>
        <dbReference type="SAM" id="Phobius"/>
    </source>
</evidence>
<proteinExistence type="predicted"/>
<dbReference type="EMBL" id="CP038266">
    <property type="protein sequence ID" value="QBR88690.1"/>
    <property type="molecule type" value="Genomic_DNA"/>
</dbReference>